<reference evidence="1 2" key="2">
    <citation type="submission" date="2018-11" db="EMBL/GenBank/DDBJ databases">
        <authorList>
            <consortium name="Pathogen Informatics"/>
        </authorList>
    </citation>
    <scope>NUCLEOTIDE SEQUENCE [LARGE SCALE GENOMIC DNA]</scope>
    <source>
        <strain evidence="1">Dakar</strain>
        <strain evidence="2">Dakar, Senegal</strain>
    </source>
</reference>
<evidence type="ECO:0000313" key="2">
    <source>
        <dbReference type="Proteomes" id="UP000279833"/>
    </source>
</evidence>
<keyword evidence="2" id="KW-1185">Reference proteome</keyword>
<evidence type="ECO:0000313" key="1">
    <source>
        <dbReference type="EMBL" id="VDP75401.1"/>
    </source>
</evidence>
<gene>
    <name evidence="1" type="ORF">SCUD_LOCUS21426</name>
</gene>
<organism evidence="3">
    <name type="scientific">Schistosoma curassoni</name>
    <dbReference type="NCBI Taxonomy" id="6186"/>
    <lineage>
        <taxon>Eukaryota</taxon>
        <taxon>Metazoa</taxon>
        <taxon>Spiralia</taxon>
        <taxon>Lophotrochozoa</taxon>
        <taxon>Platyhelminthes</taxon>
        <taxon>Trematoda</taxon>
        <taxon>Digenea</taxon>
        <taxon>Strigeidida</taxon>
        <taxon>Schistosomatoidea</taxon>
        <taxon>Schistosomatidae</taxon>
        <taxon>Schistosoma</taxon>
    </lineage>
</organism>
<sequence length="122" mass="13759">EKGSVQDNFESSISQSAAVRVPYCQPHSTLVRTWLELRDDSQPLTVESSSYHKGELYGLNNSLKPSNLKQNKSTSESFDILTNSSQNMSSLKDWLFCDPVSLCASPLFNYSDPFFPSWIIIM</sequence>
<dbReference type="EMBL" id="UZAK01046503">
    <property type="protein sequence ID" value="VDP75401.1"/>
    <property type="molecule type" value="Genomic_DNA"/>
</dbReference>
<dbReference type="WBParaSite" id="SCUD_0002143001-mRNA-1">
    <property type="protein sequence ID" value="SCUD_0002143001-mRNA-1"/>
    <property type="gene ID" value="SCUD_0002143001"/>
</dbReference>
<dbReference type="Proteomes" id="UP000279833">
    <property type="component" value="Unassembled WGS sequence"/>
</dbReference>
<evidence type="ECO:0000313" key="3">
    <source>
        <dbReference type="WBParaSite" id="SCUD_0002143001-mRNA-1"/>
    </source>
</evidence>
<name>A0A183L276_9TREM</name>
<protein>
    <submittedName>
        <fullName evidence="3">CE295 protein</fullName>
    </submittedName>
</protein>
<dbReference type="AlphaFoldDB" id="A0A183L276"/>
<reference evidence="3" key="1">
    <citation type="submission" date="2016-06" db="UniProtKB">
        <authorList>
            <consortium name="WormBaseParasite"/>
        </authorList>
    </citation>
    <scope>IDENTIFICATION</scope>
</reference>
<proteinExistence type="predicted"/>
<dbReference type="STRING" id="6186.A0A183L276"/>
<accession>A0A183L276</accession>